<evidence type="ECO:0000313" key="3">
    <source>
        <dbReference type="EMBL" id="KAK8997291.1"/>
    </source>
</evidence>
<dbReference type="Gene3D" id="2.40.70.10">
    <property type="entry name" value="Acid Proteases"/>
    <property type="match status" value="1"/>
</dbReference>
<dbReference type="CDD" id="cd00303">
    <property type="entry name" value="retropepsin_like"/>
    <property type="match status" value="1"/>
</dbReference>
<feature type="region of interest" description="Disordered" evidence="1">
    <location>
        <begin position="240"/>
        <end position="261"/>
    </location>
</feature>
<accession>A0ABR2Q9V1</accession>
<name>A0ABR2Q9V1_9ROSI</name>
<dbReference type="InterPro" id="IPR021109">
    <property type="entry name" value="Peptidase_aspartic_dom_sf"/>
</dbReference>
<comment type="caution">
    <text evidence="3">The sequence shown here is derived from an EMBL/GenBank/DDBJ whole genome shotgun (WGS) entry which is preliminary data.</text>
</comment>
<dbReference type="InterPro" id="IPR005162">
    <property type="entry name" value="Retrotrans_gag_dom"/>
</dbReference>
<feature type="region of interest" description="Disordered" evidence="1">
    <location>
        <begin position="208"/>
        <end position="227"/>
    </location>
</feature>
<evidence type="ECO:0000256" key="1">
    <source>
        <dbReference type="SAM" id="MobiDB-lite"/>
    </source>
</evidence>
<organism evidence="3 4">
    <name type="scientific">Hibiscus sabdariffa</name>
    <name type="common">roselle</name>
    <dbReference type="NCBI Taxonomy" id="183260"/>
    <lineage>
        <taxon>Eukaryota</taxon>
        <taxon>Viridiplantae</taxon>
        <taxon>Streptophyta</taxon>
        <taxon>Embryophyta</taxon>
        <taxon>Tracheophyta</taxon>
        <taxon>Spermatophyta</taxon>
        <taxon>Magnoliopsida</taxon>
        <taxon>eudicotyledons</taxon>
        <taxon>Gunneridae</taxon>
        <taxon>Pentapetalae</taxon>
        <taxon>rosids</taxon>
        <taxon>malvids</taxon>
        <taxon>Malvales</taxon>
        <taxon>Malvaceae</taxon>
        <taxon>Malvoideae</taxon>
        <taxon>Hibiscus</taxon>
    </lineage>
</organism>
<reference evidence="3 4" key="1">
    <citation type="journal article" date="2024" name="G3 (Bethesda)">
        <title>Genome assembly of Hibiscus sabdariffa L. provides insights into metabolisms of medicinal natural products.</title>
        <authorList>
            <person name="Kim T."/>
        </authorList>
    </citation>
    <scope>NUCLEOTIDE SEQUENCE [LARGE SCALE GENOMIC DNA]</scope>
    <source>
        <strain evidence="3">TK-2024</strain>
        <tissue evidence="3">Old leaves</tissue>
    </source>
</reference>
<keyword evidence="4" id="KW-1185">Reference proteome</keyword>
<protein>
    <recommendedName>
        <fullName evidence="2">Retrotransposon gag domain-containing protein</fullName>
    </recommendedName>
</protein>
<dbReference type="PANTHER" id="PTHR33067">
    <property type="entry name" value="RNA-DIRECTED DNA POLYMERASE-RELATED"/>
    <property type="match status" value="1"/>
</dbReference>
<feature type="region of interest" description="Disordered" evidence="1">
    <location>
        <begin position="334"/>
        <end position="388"/>
    </location>
</feature>
<feature type="compositionally biased region" description="Pro residues" evidence="1">
    <location>
        <begin position="246"/>
        <end position="260"/>
    </location>
</feature>
<proteinExistence type="predicted"/>
<sequence>MKPQGVSEDQIKLRAFPFSLSSIAKEWLFYLPPNSITTWTDFNSKFLDRFFPVAKSSEIRRSIIGIKQKHEESLFDYWERYKKLCASCPQHGLSDHILIQYFYEGLLPMEMKMVDAASRGALFNMTLTQAKELISTMAANSQQFGAISEPNQRVHEVNNVSLEKKLEKLTDIVTSLVADKKQSFRPCGICTSTDHPTDSCPHLQEETMNAVGNFPGPPQGPYNPDSNSYNLGWRDLLNLSHAPNPTYQPRPPQPYQPPHKPSLENLVEQLAQSQEQFQNRTELHLQELDKQVSRLAPLGVIVERLTQTVSRLESQGKLPSQTEPNPKENVSAITLRSGTIVEPSVQKQKEKPANSGSQEGDATTEEGVPTVELEPSPYAEPPPFPSRFLKKDKQAEEKDILDIFRKVELNIPLLEVIRKIPRYAHFLKDLCTNKRRLMGHEKINLGENVSAILTRHLPPKLKDQGMFTIPCKIGKVGIKRAMCDLGASINVMPLSVYNTLSADPLKETRVTVQLADRSVIYPEGVLENVLVKVSELIFPADFYVIDMEDDHSHSSPEILLGRPFLSTANTKIEVRSGVLTMEFDGEIAKFNVYKAMRHPENIQNVNFVAIFEPAVDEFIETNFINELCREIED</sequence>
<dbReference type="PANTHER" id="PTHR33067:SF15">
    <property type="entry name" value="RNA-DIRECTED DNA POLYMERASE"/>
    <property type="match status" value="1"/>
</dbReference>
<gene>
    <name evidence="3" type="ORF">V6N11_020774</name>
</gene>
<evidence type="ECO:0000313" key="4">
    <source>
        <dbReference type="Proteomes" id="UP001396334"/>
    </source>
</evidence>
<feature type="domain" description="Retrotransposon gag" evidence="2">
    <location>
        <begin position="15"/>
        <end position="107"/>
    </location>
</feature>
<evidence type="ECO:0000259" key="2">
    <source>
        <dbReference type="Pfam" id="PF03732"/>
    </source>
</evidence>
<dbReference type="Pfam" id="PF03732">
    <property type="entry name" value="Retrotrans_gag"/>
    <property type="match status" value="1"/>
</dbReference>
<dbReference type="Proteomes" id="UP001396334">
    <property type="component" value="Unassembled WGS sequence"/>
</dbReference>
<dbReference type="EMBL" id="JBBPBN010000043">
    <property type="protein sequence ID" value="KAK8997291.1"/>
    <property type="molecule type" value="Genomic_DNA"/>
</dbReference>